<dbReference type="GO" id="GO:0016705">
    <property type="term" value="F:oxidoreductase activity, acting on paired donors, with incorporation or reduction of molecular oxygen"/>
    <property type="evidence" value="ECO:0007669"/>
    <property type="project" value="InterPro"/>
</dbReference>
<dbReference type="Proteomes" id="UP000008370">
    <property type="component" value="Unassembled WGS sequence"/>
</dbReference>
<keyword evidence="6" id="KW-0408">Iron</keyword>
<dbReference type="GO" id="GO:0004497">
    <property type="term" value="F:monooxygenase activity"/>
    <property type="evidence" value="ECO:0007669"/>
    <property type="project" value="InterPro"/>
</dbReference>
<dbReference type="RefSeq" id="XP_007393860.1">
    <property type="nucleotide sequence ID" value="XM_007393798.1"/>
</dbReference>
<dbReference type="PANTHER" id="PTHR24305">
    <property type="entry name" value="CYTOCHROME P450"/>
    <property type="match status" value="1"/>
</dbReference>
<keyword evidence="8" id="KW-1185">Reference proteome</keyword>
<dbReference type="PANTHER" id="PTHR24305:SF157">
    <property type="entry name" value="N-ACETYLTRYPTOPHAN 6-HYDROXYLASE IVOC-RELATED"/>
    <property type="match status" value="1"/>
</dbReference>
<evidence type="ECO:0000313" key="8">
    <source>
        <dbReference type="Proteomes" id="UP000008370"/>
    </source>
</evidence>
<gene>
    <name evidence="7" type="ORF">PHACADRAFT_252979</name>
</gene>
<dbReference type="CDD" id="cd11062">
    <property type="entry name" value="CYP58-like"/>
    <property type="match status" value="1"/>
</dbReference>
<evidence type="ECO:0000256" key="4">
    <source>
        <dbReference type="ARBA" id="ARBA00022723"/>
    </source>
</evidence>
<dbReference type="InParanoid" id="K5V726"/>
<dbReference type="AlphaFoldDB" id="K5V726"/>
<evidence type="ECO:0000313" key="7">
    <source>
        <dbReference type="EMBL" id="EKM58551.1"/>
    </source>
</evidence>
<dbReference type="InterPro" id="IPR050121">
    <property type="entry name" value="Cytochrome_P450_monoxygenase"/>
</dbReference>
<dbReference type="OrthoDB" id="1470350at2759"/>
<dbReference type="InterPro" id="IPR036396">
    <property type="entry name" value="Cyt_P450_sf"/>
</dbReference>
<proteinExistence type="inferred from homology"/>
<dbReference type="SUPFAM" id="SSF48264">
    <property type="entry name" value="Cytochrome P450"/>
    <property type="match status" value="1"/>
</dbReference>
<dbReference type="Pfam" id="PF00067">
    <property type="entry name" value="p450"/>
    <property type="match status" value="1"/>
</dbReference>
<dbReference type="InterPro" id="IPR001128">
    <property type="entry name" value="Cyt_P450"/>
</dbReference>
<dbReference type="KEGG" id="pco:PHACADRAFT_252979"/>
<evidence type="ECO:0000256" key="6">
    <source>
        <dbReference type="ARBA" id="ARBA00023004"/>
    </source>
</evidence>
<keyword evidence="4" id="KW-0479">Metal-binding</keyword>
<dbReference type="PRINTS" id="PR00465">
    <property type="entry name" value="EP450IV"/>
</dbReference>
<dbReference type="InterPro" id="IPR002403">
    <property type="entry name" value="Cyt_P450_E_grp-IV"/>
</dbReference>
<sequence length="496" mass="56174">MATIFAKTDFLSTLRAYAPWAVACVCLYSLLKAVYNVYLHPLSRFPGPKLAVASLWWQAYFDVWEKGSLSLKLVELHATYGNIVRIGPNQLHFSRPSAYHEIYSSRNRWSKDSHLYDAYVDTSSRSTFTLLDYESAKKRRDFTMNLFSRKSILEVQSLVQECVDEMCDNIDDHIANKKSINFRRAFRCCTLDTICSLCFGCTTNALSASEFRSPVEHALETALSIRRIFKHIPGAMTLILRIPPDLLTYLQPDTKGHLEMNKMLVEQVRGIFANPQTLANADHPTVFHELMKAKDQSIFSEQAFLDEAWLFLFAGTDTSSDALTVGTLHVLGDHHVYAKLMKELLEAWPKLDDRPRYETLESLPYLRAVVKESLRFTHGVVTPLTRVVPPEGAVISEEFIPSGTVVSMSNIFVHTNEEIFPDPHAFKPERWLGPAAGSLDNWLVSFGKGSTELHRNQSCALRDVPRLREPLPSVRHAAEWCEPVGLALGRRVHACV</sequence>
<dbReference type="GeneID" id="18915634"/>
<evidence type="ECO:0000256" key="2">
    <source>
        <dbReference type="ARBA" id="ARBA00005179"/>
    </source>
</evidence>
<organism evidence="7 8">
    <name type="scientific">Phanerochaete carnosa (strain HHB-10118-sp)</name>
    <name type="common">White-rot fungus</name>
    <name type="synonym">Peniophora carnosa</name>
    <dbReference type="NCBI Taxonomy" id="650164"/>
    <lineage>
        <taxon>Eukaryota</taxon>
        <taxon>Fungi</taxon>
        <taxon>Dikarya</taxon>
        <taxon>Basidiomycota</taxon>
        <taxon>Agaricomycotina</taxon>
        <taxon>Agaricomycetes</taxon>
        <taxon>Polyporales</taxon>
        <taxon>Phanerochaetaceae</taxon>
        <taxon>Phanerochaete</taxon>
    </lineage>
</organism>
<accession>K5V726</accession>
<keyword evidence="5" id="KW-0560">Oxidoreductase</keyword>
<evidence type="ECO:0000256" key="3">
    <source>
        <dbReference type="ARBA" id="ARBA00010617"/>
    </source>
</evidence>
<dbReference type="GO" id="GO:0020037">
    <property type="term" value="F:heme binding"/>
    <property type="evidence" value="ECO:0007669"/>
    <property type="project" value="InterPro"/>
</dbReference>
<protein>
    <recommendedName>
        <fullName evidence="9">Cytochrome P450</fullName>
    </recommendedName>
</protein>
<dbReference type="GO" id="GO:0005506">
    <property type="term" value="F:iron ion binding"/>
    <property type="evidence" value="ECO:0007669"/>
    <property type="project" value="InterPro"/>
</dbReference>
<dbReference type="HOGENOM" id="CLU_001570_14_4_1"/>
<reference evidence="7 8" key="1">
    <citation type="journal article" date="2012" name="BMC Genomics">
        <title>Comparative genomics of the white-rot fungi, Phanerochaete carnosa and P. chrysosporium, to elucidate the genetic basis of the distinct wood types they colonize.</title>
        <authorList>
            <person name="Suzuki H."/>
            <person name="MacDonald J."/>
            <person name="Syed K."/>
            <person name="Salamov A."/>
            <person name="Hori C."/>
            <person name="Aerts A."/>
            <person name="Henrissat B."/>
            <person name="Wiebenga A."/>
            <person name="vanKuyk P.A."/>
            <person name="Barry K."/>
            <person name="Lindquist E."/>
            <person name="LaButti K."/>
            <person name="Lapidus A."/>
            <person name="Lucas S."/>
            <person name="Coutinho P."/>
            <person name="Gong Y."/>
            <person name="Samejima M."/>
            <person name="Mahadevan R."/>
            <person name="Abou-Zaid M."/>
            <person name="de Vries R.P."/>
            <person name="Igarashi K."/>
            <person name="Yadav J.S."/>
            <person name="Grigoriev I.V."/>
            <person name="Master E.R."/>
        </authorList>
    </citation>
    <scope>NUCLEOTIDE SEQUENCE [LARGE SCALE GENOMIC DNA]</scope>
    <source>
        <strain evidence="7 8">HHB-10118-sp</strain>
    </source>
</reference>
<evidence type="ECO:0000256" key="5">
    <source>
        <dbReference type="ARBA" id="ARBA00023002"/>
    </source>
</evidence>
<comment type="pathway">
    <text evidence="2">Secondary metabolite biosynthesis.</text>
</comment>
<comment type="cofactor">
    <cofactor evidence="1">
        <name>heme</name>
        <dbReference type="ChEBI" id="CHEBI:30413"/>
    </cofactor>
</comment>
<dbReference type="Gene3D" id="1.10.630.10">
    <property type="entry name" value="Cytochrome P450"/>
    <property type="match status" value="1"/>
</dbReference>
<comment type="similarity">
    <text evidence="3">Belongs to the cytochrome P450 family.</text>
</comment>
<name>K5V726_PHACS</name>
<evidence type="ECO:0008006" key="9">
    <source>
        <dbReference type="Google" id="ProtNLM"/>
    </source>
</evidence>
<evidence type="ECO:0000256" key="1">
    <source>
        <dbReference type="ARBA" id="ARBA00001971"/>
    </source>
</evidence>
<dbReference type="EMBL" id="JH930470">
    <property type="protein sequence ID" value="EKM58551.1"/>
    <property type="molecule type" value="Genomic_DNA"/>
</dbReference>